<dbReference type="EMBL" id="JAGYVZ010000002">
    <property type="protein sequence ID" value="MBS7230041.1"/>
    <property type="molecule type" value="Genomic_DNA"/>
</dbReference>
<feature type="domain" description="Phosphatidic acid phosphatase type 2/haloperoxidase" evidence="2">
    <location>
        <begin position="119"/>
        <end position="233"/>
    </location>
</feature>
<organism evidence="3 4">
    <name type="scientific">Flavobacterium psychroterrae</name>
    <dbReference type="NCBI Taxonomy" id="2133767"/>
    <lineage>
        <taxon>Bacteria</taxon>
        <taxon>Pseudomonadati</taxon>
        <taxon>Bacteroidota</taxon>
        <taxon>Flavobacteriia</taxon>
        <taxon>Flavobacteriales</taxon>
        <taxon>Flavobacteriaceae</taxon>
        <taxon>Flavobacterium</taxon>
    </lineage>
</organism>
<dbReference type="SUPFAM" id="SSF48317">
    <property type="entry name" value="Acid phosphatase/Vanadium-dependent haloperoxidase"/>
    <property type="match status" value="1"/>
</dbReference>
<dbReference type="Pfam" id="PF01569">
    <property type="entry name" value="PAP2"/>
    <property type="match status" value="1"/>
</dbReference>
<reference evidence="3 4" key="1">
    <citation type="journal article" date="2018" name="Int. J. Syst. Evol. Microbiol.">
        <title>Flavobacterium chryseum sp. nov. and Flavobacterium psychroterrae sp. nov., novel environmental bacteria isolated from Antarctica.</title>
        <authorList>
            <person name="Kralova S."/>
            <person name="Svec P."/>
            <person name="Busse H.J."/>
            <person name="Stankova E."/>
            <person name="Vaczi P."/>
            <person name="Sedlacek I."/>
        </authorList>
    </citation>
    <scope>NUCLEOTIDE SEQUENCE [LARGE SCALE GENOMIC DNA]</scope>
    <source>
        <strain evidence="3 4">CCM 8827</strain>
    </source>
</reference>
<comment type="similarity">
    <text evidence="1">Belongs to the class A bacterial acid phosphatase family.</text>
</comment>
<accession>A0ABS5P7D6</accession>
<dbReference type="EC" id="3.1.3.2" evidence="1"/>
<sequence>MRLKIIHIIRDFINNGFKSNKTVLSFANVDQLREILPDLLYGYLSEDELPNSLLLLSPPPKFDTEIFALDLKYAKRATESIKSIRFIQAASDANLAFPAAVKSFEATLGIEISEAKTPKLYVLMRRVMTDAGLSTYAAKNHYNRERPFMINKLKTCTPEQEEVLRKVGSFPSGHAAVGWAWALVFSEIFPDKKEEILKRGHDFGESRVICNAHWNSDVEMGRIMGKAVVDCLYTHNVFKTDLSAVKEELLTIFGDAVFKNRE</sequence>
<name>A0ABS5P7D6_9FLAO</name>
<dbReference type="InterPro" id="IPR036938">
    <property type="entry name" value="PAP2/HPO_sf"/>
</dbReference>
<proteinExistence type="inferred from homology"/>
<comment type="catalytic activity">
    <reaction evidence="1">
        <text>a phosphate monoester + H2O = an alcohol + phosphate</text>
        <dbReference type="Rhea" id="RHEA:15017"/>
        <dbReference type="ChEBI" id="CHEBI:15377"/>
        <dbReference type="ChEBI" id="CHEBI:30879"/>
        <dbReference type="ChEBI" id="CHEBI:43474"/>
        <dbReference type="ChEBI" id="CHEBI:67140"/>
        <dbReference type="EC" id="3.1.3.2"/>
    </reaction>
</comment>
<gene>
    <name evidence="3" type="ORF">KHA90_03305</name>
</gene>
<comment type="caution">
    <text evidence="3">The sequence shown here is derived from an EMBL/GenBank/DDBJ whole genome shotgun (WGS) entry which is preliminary data.</text>
</comment>
<keyword evidence="1" id="KW-0378">Hydrolase</keyword>
<dbReference type="Gene3D" id="1.20.144.10">
    <property type="entry name" value="Phosphatidic acid phosphatase type 2/haloperoxidase"/>
    <property type="match status" value="1"/>
</dbReference>
<evidence type="ECO:0000256" key="1">
    <source>
        <dbReference type="PIRNR" id="PIRNR000897"/>
    </source>
</evidence>
<dbReference type="InterPro" id="IPR001011">
    <property type="entry name" value="Acid_Pase_classA_bac"/>
</dbReference>
<dbReference type="PIRSF" id="PIRSF000897">
    <property type="entry name" value="Acid_Ptase_ClsA"/>
    <property type="match status" value="1"/>
</dbReference>
<keyword evidence="4" id="KW-1185">Reference proteome</keyword>
<dbReference type="InterPro" id="IPR000326">
    <property type="entry name" value="PAP2/HPO"/>
</dbReference>
<evidence type="ECO:0000313" key="4">
    <source>
        <dbReference type="Proteomes" id="UP000722625"/>
    </source>
</evidence>
<dbReference type="Proteomes" id="UP000722625">
    <property type="component" value="Unassembled WGS sequence"/>
</dbReference>
<dbReference type="PRINTS" id="PR00483">
    <property type="entry name" value="BACPHPHTASE"/>
</dbReference>
<dbReference type="SMART" id="SM00014">
    <property type="entry name" value="acidPPc"/>
    <property type="match status" value="1"/>
</dbReference>
<evidence type="ECO:0000313" key="3">
    <source>
        <dbReference type="EMBL" id="MBS7230041.1"/>
    </source>
</evidence>
<protein>
    <recommendedName>
        <fullName evidence="1">Acid phosphatase</fullName>
        <ecNumber evidence="1">3.1.3.2</ecNumber>
    </recommendedName>
</protein>
<dbReference type="RefSeq" id="WP_213295299.1">
    <property type="nucleotide sequence ID" value="NZ_JAGYVZ010000002.1"/>
</dbReference>
<dbReference type="CDD" id="cd03397">
    <property type="entry name" value="PAP2_acid_phosphatase"/>
    <property type="match status" value="1"/>
</dbReference>
<evidence type="ECO:0000259" key="2">
    <source>
        <dbReference type="SMART" id="SM00014"/>
    </source>
</evidence>